<organism evidence="1 2">
    <name type="scientific">Lacticaseibacillus jixianensis</name>
    <dbReference type="NCBI Taxonomy" id="2486012"/>
    <lineage>
        <taxon>Bacteria</taxon>
        <taxon>Bacillati</taxon>
        <taxon>Bacillota</taxon>
        <taxon>Bacilli</taxon>
        <taxon>Lactobacillales</taxon>
        <taxon>Lactobacillaceae</taxon>
        <taxon>Lacticaseibacillus</taxon>
    </lineage>
</organism>
<proteinExistence type="predicted"/>
<protein>
    <submittedName>
        <fullName evidence="1">Gamma-glutamyl-gamma-aminobutyrate hydrolase family protein</fullName>
    </submittedName>
</protein>
<evidence type="ECO:0000313" key="2">
    <source>
        <dbReference type="Proteomes" id="UP001597249"/>
    </source>
</evidence>
<dbReference type="SUPFAM" id="SSF52317">
    <property type="entry name" value="Class I glutamine amidotransferase-like"/>
    <property type="match status" value="1"/>
</dbReference>
<name>A0ABW4BC09_9LACO</name>
<reference evidence="2" key="1">
    <citation type="journal article" date="2019" name="Int. J. Syst. Evol. Microbiol.">
        <title>The Global Catalogue of Microorganisms (GCM) 10K type strain sequencing project: providing services to taxonomists for standard genome sequencing and annotation.</title>
        <authorList>
            <consortium name="The Broad Institute Genomics Platform"/>
            <consortium name="The Broad Institute Genome Sequencing Center for Infectious Disease"/>
            <person name="Wu L."/>
            <person name="Ma J."/>
        </authorList>
    </citation>
    <scope>NUCLEOTIDE SEQUENCE [LARGE SCALE GENOMIC DNA]</scope>
    <source>
        <strain evidence="2">CCM 8911</strain>
    </source>
</reference>
<dbReference type="CDD" id="cd01745">
    <property type="entry name" value="GATase1_2"/>
    <property type="match status" value="1"/>
</dbReference>
<dbReference type="InterPro" id="IPR044668">
    <property type="entry name" value="PuuD-like"/>
</dbReference>
<dbReference type="PANTHER" id="PTHR43235">
    <property type="entry name" value="GLUTAMINE AMIDOTRANSFERASE PB2B2.05-RELATED"/>
    <property type="match status" value="1"/>
</dbReference>
<comment type="caution">
    <text evidence="1">The sequence shown here is derived from an EMBL/GenBank/DDBJ whole genome shotgun (WGS) entry which is preliminary data.</text>
</comment>
<dbReference type="PANTHER" id="PTHR43235:SF1">
    <property type="entry name" value="GLUTAMINE AMIDOTRANSFERASE PB2B2.05-RELATED"/>
    <property type="match status" value="1"/>
</dbReference>
<dbReference type="InterPro" id="IPR029062">
    <property type="entry name" value="Class_I_gatase-like"/>
</dbReference>
<accession>A0ABW4BC09</accession>
<gene>
    <name evidence="1" type="ORF">ACFQ3L_09855</name>
</gene>
<evidence type="ECO:0000313" key="1">
    <source>
        <dbReference type="EMBL" id="MFD1393868.1"/>
    </source>
</evidence>
<dbReference type="PROSITE" id="PS51273">
    <property type="entry name" value="GATASE_TYPE_1"/>
    <property type="match status" value="1"/>
</dbReference>
<dbReference type="GO" id="GO:0016787">
    <property type="term" value="F:hydrolase activity"/>
    <property type="evidence" value="ECO:0007669"/>
    <property type="project" value="UniProtKB-KW"/>
</dbReference>
<dbReference type="RefSeq" id="WP_191987294.1">
    <property type="nucleotide sequence ID" value="NZ_JBHTMO010000035.1"/>
</dbReference>
<dbReference type="Proteomes" id="UP001597249">
    <property type="component" value="Unassembled WGS sequence"/>
</dbReference>
<keyword evidence="2" id="KW-1185">Reference proteome</keyword>
<dbReference type="EMBL" id="JBHTMO010000035">
    <property type="protein sequence ID" value="MFD1393868.1"/>
    <property type="molecule type" value="Genomic_DNA"/>
</dbReference>
<dbReference type="Pfam" id="PF07722">
    <property type="entry name" value="Peptidase_C26"/>
    <property type="match status" value="1"/>
</dbReference>
<dbReference type="InterPro" id="IPR011697">
    <property type="entry name" value="Peptidase_C26"/>
</dbReference>
<keyword evidence="1" id="KW-0378">Hydrolase</keyword>
<sequence>MRPIIAMTADTLEEPSTSLNVNQADYAPRDVKNAVIAAGGVPVILPFPDDISLATELAQAAVTTFDGLLLPGGPDVDPTLYGEEPSFAIGATLYPKDRLEQALIRATLAAGKPIMAICRGMQILNVTLGGTLYQDLASQDPDATIRHAQAAPGQFPTHHVTVKATSQLAKLIGEQAYVNSRHHEAVKRVAPGLQVVATAPDGVIEALADQADRQIMAVQWHPENLFAADAAQLRPFTLLVKRAAAARTTATFAAQPKVS</sequence>
<dbReference type="Gene3D" id="3.40.50.880">
    <property type="match status" value="1"/>
</dbReference>